<dbReference type="EMBL" id="KQ997591">
    <property type="protein sequence ID" value="KZV43901.1"/>
    <property type="molecule type" value="Genomic_DNA"/>
</dbReference>
<gene>
    <name evidence="1" type="ORF">F511_37519</name>
</gene>
<dbReference type="AlphaFoldDB" id="A0A2Z7CA36"/>
<proteinExistence type="predicted"/>
<reference evidence="1 2" key="1">
    <citation type="journal article" date="2015" name="Proc. Natl. Acad. Sci. U.S.A.">
        <title>The resurrection genome of Boea hygrometrica: A blueprint for survival of dehydration.</title>
        <authorList>
            <person name="Xiao L."/>
            <person name="Yang G."/>
            <person name="Zhang L."/>
            <person name="Yang X."/>
            <person name="Zhao S."/>
            <person name="Ji Z."/>
            <person name="Zhou Q."/>
            <person name="Hu M."/>
            <person name="Wang Y."/>
            <person name="Chen M."/>
            <person name="Xu Y."/>
            <person name="Jin H."/>
            <person name="Xiao X."/>
            <person name="Hu G."/>
            <person name="Bao F."/>
            <person name="Hu Y."/>
            <person name="Wan P."/>
            <person name="Li L."/>
            <person name="Deng X."/>
            <person name="Kuang T."/>
            <person name="Xiang C."/>
            <person name="Zhu J.K."/>
            <person name="Oliver M.J."/>
            <person name="He Y."/>
        </authorList>
    </citation>
    <scope>NUCLEOTIDE SEQUENCE [LARGE SCALE GENOMIC DNA]</scope>
    <source>
        <strain evidence="2">cv. XS01</strain>
    </source>
</reference>
<organism evidence="1 2">
    <name type="scientific">Dorcoceras hygrometricum</name>
    <dbReference type="NCBI Taxonomy" id="472368"/>
    <lineage>
        <taxon>Eukaryota</taxon>
        <taxon>Viridiplantae</taxon>
        <taxon>Streptophyta</taxon>
        <taxon>Embryophyta</taxon>
        <taxon>Tracheophyta</taxon>
        <taxon>Spermatophyta</taxon>
        <taxon>Magnoliopsida</taxon>
        <taxon>eudicotyledons</taxon>
        <taxon>Gunneridae</taxon>
        <taxon>Pentapetalae</taxon>
        <taxon>asterids</taxon>
        <taxon>lamiids</taxon>
        <taxon>Lamiales</taxon>
        <taxon>Gesneriaceae</taxon>
        <taxon>Didymocarpoideae</taxon>
        <taxon>Trichosporeae</taxon>
        <taxon>Loxocarpinae</taxon>
        <taxon>Dorcoceras</taxon>
    </lineage>
</organism>
<dbReference type="Proteomes" id="UP000250235">
    <property type="component" value="Unassembled WGS sequence"/>
</dbReference>
<keyword evidence="2" id="KW-1185">Reference proteome</keyword>
<name>A0A2Z7CA36_9LAMI</name>
<evidence type="ECO:0000313" key="2">
    <source>
        <dbReference type="Proteomes" id="UP000250235"/>
    </source>
</evidence>
<protein>
    <submittedName>
        <fullName evidence="1">Uncharacterized protein</fullName>
    </submittedName>
</protein>
<accession>A0A2Z7CA36</accession>
<evidence type="ECO:0000313" key="1">
    <source>
        <dbReference type="EMBL" id="KZV43901.1"/>
    </source>
</evidence>
<sequence>MCTTSPMRKHVLGHRGCAVAYPWSSPPNSNPMPQTRYSCMIGRGKTNLFRVIHRSWPTCAQHHPCASLWHLAALVGTWALGALGHTRTRTRTRSIGHLRTASDWAPEHPRGSAERIRPQAMANLKLKHPPPYIAYLEKISQVPAVAVEKAEES</sequence>